<organism evidence="1 2">
    <name type="scientific">Blautia obeum</name>
    <dbReference type="NCBI Taxonomy" id="40520"/>
    <lineage>
        <taxon>Bacteria</taxon>
        <taxon>Bacillati</taxon>
        <taxon>Bacillota</taxon>
        <taxon>Clostridia</taxon>
        <taxon>Lachnospirales</taxon>
        <taxon>Lachnospiraceae</taxon>
        <taxon>Blautia</taxon>
    </lineage>
</organism>
<reference evidence="1 2" key="1">
    <citation type="submission" date="2018-08" db="EMBL/GenBank/DDBJ databases">
        <title>A genome reference for cultivated species of the human gut microbiota.</title>
        <authorList>
            <person name="Zou Y."/>
            <person name="Xue W."/>
            <person name="Luo G."/>
        </authorList>
    </citation>
    <scope>NUCLEOTIDE SEQUENCE [LARGE SCALE GENOMIC DNA]</scope>
    <source>
        <strain evidence="1 2">AM28-23</strain>
    </source>
</reference>
<comment type="caution">
    <text evidence="1">The sequence shown here is derived from an EMBL/GenBank/DDBJ whole genome shotgun (WGS) entry which is preliminary data.</text>
</comment>
<sequence length="308" mass="35937">MEKNYETFVNNLRERLLEATGYQEEMICYKAAEEYPPTDGDRLLLKNRQREGVYEVCALYVRDLYDWNQNGATMERIVQEIMHRLDAIVKSECFAKSKNLEDYEKIKDDLFIRLLNVGKNREELNDAIFRTIGDIALVLYARMGELDGCSTSVKIKRHIFEKWNKDEQMTFNDALLNTYFISPPRIYCWEKLICNMDYEGENFMNLLFDGPLKKSAIGNCLSTATRTNGAVAVFLPGVAQRLSDLLDGGFYMVFTSVHEVMIHSEKTADPEDLKRVLADTVRDTTPEEDFLTYYVYHYNRETGQFTYY</sequence>
<dbReference type="Pfam" id="PF18941">
    <property type="entry name" value="DUF5688"/>
    <property type="match status" value="1"/>
</dbReference>
<name>A0A414EIA5_9FIRM</name>
<proteinExistence type="predicted"/>
<dbReference type="Proteomes" id="UP000283745">
    <property type="component" value="Unassembled WGS sequence"/>
</dbReference>
<evidence type="ECO:0000313" key="2">
    <source>
        <dbReference type="Proteomes" id="UP000283745"/>
    </source>
</evidence>
<gene>
    <name evidence="1" type="ORF">DW740_11010</name>
</gene>
<protein>
    <submittedName>
        <fullName evidence="1">Uncharacterized protein</fullName>
    </submittedName>
</protein>
<dbReference type="RefSeq" id="WP_015541281.1">
    <property type="nucleotide sequence ID" value="NZ_CABJFK010000008.1"/>
</dbReference>
<dbReference type="InterPro" id="IPR043743">
    <property type="entry name" value="DUF5688"/>
</dbReference>
<dbReference type="AlphaFoldDB" id="A0A414EIA5"/>
<dbReference type="EMBL" id="QSKF01000008">
    <property type="protein sequence ID" value="RHE39268.1"/>
    <property type="molecule type" value="Genomic_DNA"/>
</dbReference>
<accession>A0A414EIA5</accession>
<evidence type="ECO:0000313" key="1">
    <source>
        <dbReference type="EMBL" id="RHE39268.1"/>
    </source>
</evidence>